<keyword evidence="2 4" id="KW-0663">Pyridoxal phosphate</keyword>
<feature type="domain" description="Alanine racemase C-terminal" evidence="5">
    <location>
        <begin position="236"/>
        <end position="364"/>
    </location>
</feature>
<evidence type="ECO:0000256" key="2">
    <source>
        <dbReference type="ARBA" id="ARBA00022898"/>
    </source>
</evidence>
<comment type="function">
    <text evidence="4">Catalyzes the interconversion of L-alanine and D-alanine. May also act on other amino acids.</text>
</comment>
<evidence type="ECO:0000256" key="4">
    <source>
        <dbReference type="HAMAP-Rule" id="MF_01201"/>
    </source>
</evidence>
<dbReference type="CDD" id="cd00430">
    <property type="entry name" value="PLPDE_III_AR"/>
    <property type="match status" value="1"/>
</dbReference>
<dbReference type="Pfam" id="PF00842">
    <property type="entry name" value="Ala_racemase_C"/>
    <property type="match status" value="1"/>
</dbReference>
<dbReference type="NCBIfam" id="TIGR00492">
    <property type="entry name" value="alr"/>
    <property type="match status" value="1"/>
</dbReference>
<dbReference type="RefSeq" id="WP_382359893.1">
    <property type="nucleotide sequence ID" value="NZ_JBHTGR010000055.1"/>
</dbReference>
<dbReference type="InterPro" id="IPR011079">
    <property type="entry name" value="Ala_racemase_C"/>
</dbReference>
<dbReference type="InterPro" id="IPR000821">
    <property type="entry name" value="Ala_racemase"/>
</dbReference>
<feature type="modified residue" description="N6-(pyridoxal phosphate)lysine" evidence="4">
    <location>
        <position position="30"/>
    </location>
</feature>
<dbReference type="PANTHER" id="PTHR30511:SF0">
    <property type="entry name" value="ALANINE RACEMASE, CATABOLIC-RELATED"/>
    <property type="match status" value="1"/>
</dbReference>
<comment type="catalytic activity">
    <reaction evidence="4">
        <text>L-alanine = D-alanine</text>
        <dbReference type="Rhea" id="RHEA:20249"/>
        <dbReference type="ChEBI" id="CHEBI:57416"/>
        <dbReference type="ChEBI" id="CHEBI:57972"/>
        <dbReference type="EC" id="5.1.1.1"/>
    </reaction>
</comment>
<comment type="cofactor">
    <cofactor evidence="1 4">
        <name>pyridoxal 5'-phosphate</name>
        <dbReference type="ChEBI" id="CHEBI:597326"/>
    </cofactor>
</comment>
<comment type="caution">
    <text evidence="6">The sequence shown here is derived from an EMBL/GenBank/DDBJ whole genome shotgun (WGS) entry which is preliminary data.</text>
</comment>
<dbReference type="Gene3D" id="2.40.37.10">
    <property type="entry name" value="Lyase, Ornithine Decarboxylase, Chain A, domain 1"/>
    <property type="match status" value="1"/>
</dbReference>
<feature type="active site" description="Proton acceptor; specific for L-alanine" evidence="4">
    <location>
        <position position="257"/>
    </location>
</feature>
<dbReference type="PANTHER" id="PTHR30511">
    <property type="entry name" value="ALANINE RACEMASE"/>
    <property type="match status" value="1"/>
</dbReference>
<dbReference type="EC" id="5.1.1.1" evidence="4"/>
<feature type="active site" description="Proton acceptor; specific for D-alanine" evidence="4">
    <location>
        <position position="30"/>
    </location>
</feature>
<evidence type="ECO:0000313" key="7">
    <source>
        <dbReference type="Proteomes" id="UP001596620"/>
    </source>
</evidence>
<dbReference type="Pfam" id="PF01168">
    <property type="entry name" value="Ala_racemase_N"/>
    <property type="match status" value="1"/>
</dbReference>
<name>A0ABW2UYT4_9BACI</name>
<feature type="binding site" evidence="4">
    <location>
        <position position="128"/>
    </location>
    <ligand>
        <name>substrate</name>
    </ligand>
</feature>
<keyword evidence="7" id="KW-1185">Reference proteome</keyword>
<gene>
    <name evidence="6" type="primary">alr</name>
    <name evidence="6" type="ORF">ACFQU8_10990</name>
</gene>
<evidence type="ECO:0000256" key="1">
    <source>
        <dbReference type="ARBA" id="ARBA00001933"/>
    </source>
</evidence>
<proteinExistence type="inferred from homology"/>
<organism evidence="6 7">
    <name type="scientific">Lentibacillus kimchii</name>
    <dbReference type="NCBI Taxonomy" id="1542911"/>
    <lineage>
        <taxon>Bacteria</taxon>
        <taxon>Bacillati</taxon>
        <taxon>Bacillota</taxon>
        <taxon>Bacilli</taxon>
        <taxon>Bacillales</taxon>
        <taxon>Bacillaceae</taxon>
        <taxon>Lentibacillus</taxon>
    </lineage>
</organism>
<dbReference type="PRINTS" id="PR00992">
    <property type="entry name" value="ALARACEMASE"/>
</dbReference>
<dbReference type="SUPFAM" id="SSF50621">
    <property type="entry name" value="Alanine racemase C-terminal domain-like"/>
    <property type="match status" value="1"/>
</dbReference>
<dbReference type="SUPFAM" id="SSF51419">
    <property type="entry name" value="PLP-binding barrel"/>
    <property type="match status" value="1"/>
</dbReference>
<comment type="caution">
    <text evidence="4">Lacks conserved residue(s) required for the propagation of feature annotation.</text>
</comment>
<comment type="similarity">
    <text evidence="4">Belongs to the alanine racemase family.</text>
</comment>
<dbReference type="InterPro" id="IPR001608">
    <property type="entry name" value="Ala_racemase_N"/>
</dbReference>
<protein>
    <recommendedName>
        <fullName evidence="4">Alanine racemase</fullName>
        <ecNumber evidence="4">5.1.1.1</ecNumber>
    </recommendedName>
</protein>
<accession>A0ABW2UYT4</accession>
<dbReference type="HAMAP" id="MF_01201">
    <property type="entry name" value="Ala_racemase"/>
    <property type="match status" value="1"/>
</dbReference>
<dbReference type="EMBL" id="JBHTGR010000055">
    <property type="protein sequence ID" value="MFC7747710.1"/>
    <property type="molecule type" value="Genomic_DNA"/>
</dbReference>
<sequence length="364" mass="40208">MAEVDLTAFQDNVQTLKNMAHSRLFMAVIKTNAYGHGVAEIGRAAVEAGADRLGVSTVEEGTRLREEGIRVPIHLLSSIMPNQASEAVLHDLIVPVSSENMADTLSREAVRQAKNVTVHLKIDTGLHRFGINPGQAAVFCRACYDLPRLNWEGVYTHFSNADEGDWLTTKQQFSRFMKTISYFSQKGCHFPIRHAGASTIAIERQDMHLDMVRPGIALFGYPPERRQRQMVSLRPVLTLRSRVLHVRDLSPDTPVGYGDAYVTSDYETIAVVPIGLGDGYPRGLAREGEMLIHGQRASPTGAISLDQTMINVTHISNVKPGDEVVIIGRQGNDVISARETANWINGNVDDVLASLTERVPRIYK</sequence>
<dbReference type="InterPro" id="IPR029066">
    <property type="entry name" value="PLP-binding_barrel"/>
</dbReference>
<dbReference type="Gene3D" id="3.20.20.10">
    <property type="entry name" value="Alanine racemase"/>
    <property type="match status" value="1"/>
</dbReference>
<dbReference type="GO" id="GO:0008784">
    <property type="term" value="F:alanine racemase activity"/>
    <property type="evidence" value="ECO:0007669"/>
    <property type="project" value="UniProtKB-EC"/>
</dbReference>
<reference evidence="7" key="1">
    <citation type="journal article" date="2019" name="Int. J. Syst. Evol. Microbiol.">
        <title>The Global Catalogue of Microorganisms (GCM) 10K type strain sequencing project: providing services to taxonomists for standard genome sequencing and annotation.</title>
        <authorList>
            <consortium name="The Broad Institute Genomics Platform"/>
            <consortium name="The Broad Institute Genome Sequencing Center for Infectious Disease"/>
            <person name="Wu L."/>
            <person name="Ma J."/>
        </authorList>
    </citation>
    <scope>NUCLEOTIDE SEQUENCE [LARGE SCALE GENOMIC DNA]</scope>
    <source>
        <strain evidence="7">JCM 30234</strain>
    </source>
</reference>
<evidence type="ECO:0000256" key="3">
    <source>
        <dbReference type="ARBA" id="ARBA00023235"/>
    </source>
</evidence>
<dbReference type="SMART" id="SM01005">
    <property type="entry name" value="Ala_racemase_C"/>
    <property type="match status" value="1"/>
</dbReference>
<evidence type="ECO:0000313" key="6">
    <source>
        <dbReference type="EMBL" id="MFC7747710.1"/>
    </source>
</evidence>
<keyword evidence="3 4" id="KW-0413">Isomerase</keyword>
<comment type="pathway">
    <text evidence="4">Amino-acid biosynthesis; D-alanine biosynthesis; D-alanine from L-alanine: step 1/1.</text>
</comment>
<dbReference type="InterPro" id="IPR009006">
    <property type="entry name" value="Ala_racemase/Decarboxylase_C"/>
</dbReference>
<evidence type="ECO:0000259" key="5">
    <source>
        <dbReference type="SMART" id="SM01005"/>
    </source>
</evidence>
<dbReference type="Proteomes" id="UP001596620">
    <property type="component" value="Unassembled WGS sequence"/>
</dbReference>